<reference evidence="2 3" key="1">
    <citation type="submission" date="2018-06" db="EMBL/GenBank/DDBJ databases">
        <authorList>
            <consortium name="Pathogen Informatics"/>
            <person name="Doyle S."/>
        </authorList>
    </citation>
    <scope>NUCLEOTIDE SEQUENCE [LARGE SCALE GENOMIC DNA]</scope>
    <source>
        <strain evidence="2 3">NCTC10975</strain>
    </source>
</reference>
<sequence>MTNLTYQDYTPITRLAVIYGGLQVAKSSPFNNAQEIIDYAKANPGKLKASGSGLNSIWHLNNIGMLRAAGLPDNAIRFIPSQGASAALQELASGGVDIVTSSLGEADSMVKAGLVKHMAIMSNEKSAFYPDVPLFKEATGYDWDLQAWEYVSCP</sequence>
<dbReference type="AlphaFoldDB" id="A0A2X2C778"/>
<evidence type="ECO:0000313" key="3">
    <source>
        <dbReference type="Proteomes" id="UP000251485"/>
    </source>
</evidence>
<dbReference type="InterPro" id="IPR042100">
    <property type="entry name" value="Bug_dom1"/>
</dbReference>
<proteinExistence type="inferred from homology"/>
<dbReference type="PANTHER" id="PTHR42928:SF5">
    <property type="entry name" value="BLR1237 PROTEIN"/>
    <property type="match status" value="1"/>
</dbReference>
<keyword evidence="2" id="KW-0675">Receptor</keyword>
<comment type="similarity">
    <text evidence="1">Belongs to the UPF0065 (bug) family.</text>
</comment>
<dbReference type="SUPFAM" id="SSF53850">
    <property type="entry name" value="Periplasmic binding protein-like II"/>
    <property type="match status" value="1"/>
</dbReference>
<dbReference type="Gene3D" id="3.40.190.150">
    <property type="entry name" value="Bordetella uptake gene, domain 1"/>
    <property type="match status" value="1"/>
</dbReference>
<name>A0A2X2C778_PROMI</name>
<protein>
    <submittedName>
        <fullName evidence="2">Tripartite tricarboxylate transporter family receptor</fullName>
    </submittedName>
</protein>
<dbReference type="Pfam" id="PF03401">
    <property type="entry name" value="TctC"/>
    <property type="match status" value="1"/>
</dbReference>
<organism evidence="2 3">
    <name type="scientific">Proteus mirabilis</name>
    <dbReference type="NCBI Taxonomy" id="584"/>
    <lineage>
        <taxon>Bacteria</taxon>
        <taxon>Pseudomonadati</taxon>
        <taxon>Pseudomonadota</taxon>
        <taxon>Gammaproteobacteria</taxon>
        <taxon>Enterobacterales</taxon>
        <taxon>Morganellaceae</taxon>
        <taxon>Proteus</taxon>
    </lineage>
</organism>
<dbReference type="Proteomes" id="UP000251485">
    <property type="component" value="Unassembled WGS sequence"/>
</dbReference>
<evidence type="ECO:0000256" key="1">
    <source>
        <dbReference type="ARBA" id="ARBA00006987"/>
    </source>
</evidence>
<dbReference type="EMBL" id="UAUE01000033">
    <property type="protein sequence ID" value="SPZ03098.1"/>
    <property type="molecule type" value="Genomic_DNA"/>
</dbReference>
<dbReference type="Gene3D" id="3.40.190.10">
    <property type="entry name" value="Periplasmic binding protein-like II"/>
    <property type="match status" value="1"/>
</dbReference>
<dbReference type="InterPro" id="IPR005064">
    <property type="entry name" value="BUG"/>
</dbReference>
<evidence type="ECO:0000313" key="2">
    <source>
        <dbReference type="EMBL" id="SPZ03098.1"/>
    </source>
</evidence>
<accession>A0A2X2C778</accession>
<gene>
    <name evidence="2" type="ORF">NCTC10975_04780</name>
</gene>
<dbReference type="PANTHER" id="PTHR42928">
    <property type="entry name" value="TRICARBOXYLATE-BINDING PROTEIN"/>
    <property type="match status" value="1"/>
</dbReference>